<organism evidence="1 2">
    <name type="scientific">Nelumbo nucifera</name>
    <name type="common">Sacred lotus</name>
    <dbReference type="NCBI Taxonomy" id="4432"/>
    <lineage>
        <taxon>Eukaryota</taxon>
        <taxon>Viridiplantae</taxon>
        <taxon>Streptophyta</taxon>
        <taxon>Embryophyta</taxon>
        <taxon>Tracheophyta</taxon>
        <taxon>Spermatophyta</taxon>
        <taxon>Magnoliopsida</taxon>
        <taxon>Proteales</taxon>
        <taxon>Nelumbonaceae</taxon>
        <taxon>Nelumbo</taxon>
    </lineage>
</organism>
<protein>
    <submittedName>
        <fullName evidence="1">Uncharacterized protein</fullName>
    </submittedName>
</protein>
<gene>
    <name evidence="1" type="ORF">HUJ06_030843</name>
</gene>
<sequence>MDIMSWRTTSSLNPNAPLFVPWAYRTVKDFSYHWWELVQTSPWFCDYWLLECFQEPSQQAHIGTTRDLGFRSVCTLGSQHGFNEPTSFSFIRLWWGFRQQHWGSRQTSA</sequence>
<evidence type="ECO:0000313" key="2">
    <source>
        <dbReference type="Proteomes" id="UP000607653"/>
    </source>
</evidence>
<dbReference type="Proteomes" id="UP000607653">
    <property type="component" value="Unassembled WGS sequence"/>
</dbReference>
<reference evidence="1 2" key="1">
    <citation type="journal article" date="2020" name="Mol. Biol. Evol.">
        <title>Distinct Expression and Methylation Patterns for Genes with Different Fates following a Single Whole-Genome Duplication in Flowering Plants.</title>
        <authorList>
            <person name="Shi T."/>
            <person name="Rahmani R.S."/>
            <person name="Gugger P.F."/>
            <person name="Wang M."/>
            <person name="Li H."/>
            <person name="Zhang Y."/>
            <person name="Li Z."/>
            <person name="Wang Q."/>
            <person name="Van de Peer Y."/>
            <person name="Marchal K."/>
            <person name="Chen J."/>
        </authorList>
    </citation>
    <scope>NUCLEOTIDE SEQUENCE [LARGE SCALE GENOMIC DNA]</scope>
    <source>
        <tissue evidence="1">Leaf</tissue>
    </source>
</reference>
<dbReference type="Pfam" id="PF07145">
    <property type="entry name" value="PAM2"/>
    <property type="match status" value="1"/>
</dbReference>
<dbReference type="InterPro" id="IPR009818">
    <property type="entry name" value="PAM2_motif"/>
</dbReference>
<dbReference type="InterPro" id="IPR040414">
    <property type="entry name" value="CID1/CID2"/>
</dbReference>
<accession>A0A822YEI3</accession>
<dbReference type="PANTHER" id="PTHR33790">
    <property type="entry name" value="OS05G0344200 PROTEIN"/>
    <property type="match status" value="1"/>
</dbReference>
<proteinExistence type="predicted"/>
<keyword evidence="2" id="KW-1185">Reference proteome</keyword>
<comment type="caution">
    <text evidence="1">The sequence shown here is derived from an EMBL/GenBank/DDBJ whole genome shotgun (WGS) entry which is preliminary data.</text>
</comment>
<dbReference type="AlphaFoldDB" id="A0A822YEI3"/>
<dbReference type="EMBL" id="DUZY01000002">
    <property type="protein sequence ID" value="DAD29375.1"/>
    <property type="molecule type" value="Genomic_DNA"/>
</dbReference>
<name>A0A822YEI3_NELNU</name>
<evidence type="ECO:0000313" key="1">
    <source>
        <dbReference type="EMBL" id="DAD29375.1"/>
    </source>
</evidence>
<dbReference type="PANTHER" id="PTHR33790:SF1">
    <property type="entry name" value="PROTEIN EARLY RESPONSIVE TO DEHYDRATION 15"/>
    <property type="match status" value="1"/>
</dbReference>